<dbReference type="OrthoDB" id="5985073at2759"/>
<keyword evidence="3" id="KW-0472">Membrane</keyword>
<evidence type="ECO:0000256" key="1">
    <source>
        <dbReference type="ARBA" id="ARBA00022737"/>
    </source>
</evidence>
<feature type="region of interest" description="Disordered" evidence="2">
    <location>
        <begin position="1032"/>
        <end position="1055"/>
    </location>
</feature>
<keyword evidence="1" id="KW-0677">Repeat</keyword>
<sequence length="1957" mass="208952">MANSLFRPIGLPQAFIKAIFTLVFVVHIASVVDALASTDTITSGGDNSRAGYQANHNMDPAVVASDQFGILWKQALPGKYRGATEQVFAQPLVYTPGDTQYVYLATTMNNIYKINAKGGGIVLARNLAVPFLEADLNGCTDINPLIGSTSTGVIDPNTNTWYFTIKTYEDQTDNVKGRLNGRYFIYAVDAETLKDKPGYPVSLEGLVARNNNRRMFLSGNQHQRPALLDVGRYIYAGFASHCVLYNYTGMVIGWEKSSGAIVETFTTEAGPEPNTVPGGGIWMSGGGLASDDAGSLWFGSGNGFASQLHGTPLSGRQPPSSLEEAAVHMRINDDGTLKVVDFFIPWEKEALDGADKDLGTSPLELLPNTFSCPNSKRLGVITGKSGKTYFLDMDNLGGYSMGTGGKSDAVPQVYQNKNSVYSGAGVYPLEGGYVYINVIQWPTVVFKFSCDSGGNAVFTPVAQSSENSAYILGVGHGTTTSLNGQPGTGLYWVTDVQGYGLRVYKAVPENGKLVTIKLLNLVGVTKFTRPVFGNGIAYIATGAGMLYAVGSPVNPPITCSGPYNFGSVVIGNSSIPKNISCQAKITTTVTGAGLTSPANFVLSGLPSLPVTILPGQNFTFEVKFKPSAPGPLSNEVLLNTTNGAAGFSTQTTVGLGGTGDSLNPLLAVEPNTVTFAGVTIGQDSGGETESFIILNRGDSILSISGYNFSVVREGGPLTTPNITAKGLQVGPFTFQGLPTSIPGKGQTTVNINFNPLTSGKFAVYLTIRSNGGNAVVDVIGKSETPPKALLEFQSVDGRSWVPFDNKTAFTFGNVLEQQTLLRKMRLSNIGGRNAGPLSITVSKIPIGSDGIIGAETAVDLAEGTSILPGESKDATLFCSVPRSQVNLDSYNDTATWTMNTDDPTFGKQVIKFFCRAVAEQVGPLKPNGDALYHYVGCARENNPTRQLKVQLWSRNDNNNGMCLDACSAASWTFAGTQYEKECWCGNIKPAVIDSDAQCNFNCAGAQNQTCGGNGLFHDRSYISLFANSDKLTNTSSPTTSQSTSTASSAPTGPVVNPGDSLFKSLGCWKEPPSRRALPNLVLAKDDLTIHACLAACPGSNYIGAEYGRECWCGSVLDSGSVQAPAADCNMQCAGNASEVCGGSSRLNLYTSVGTASTGVVSKTTTSVSSTQTAPTAVQTVGSYILLGCYSEASDQRALTGKAIFDDSMTIELCHDGCSSFTYFAVEYGRECSISAGSTTDTSVPMNTTTVATTGTSSFTSIPSTVDANSTAITPTFINTTTITTTGIISFPSSETVTPINGTILSPSSSTGISSTSSTSANTTSSSIAPTPPSTTSIASVVPTSTSTSPEAPPTTDPWAYLGCYTDHLDRALPLAFHSSPSMTPTECKTLCLHQNFPLAGVEFSRQCFCGTALRNSTLAAASTCNMPCAGNSSDTCGGAFRMSVWNYTDWNPTAVVESVGDYLWFIGTVPALGADLIQDPKYNLVREGSLPDDKLLDKFLDQEGEHATPSPPEGCTLLGGQRLLIHKYGPHIGDRPYPFRDEEHMMKVWDKLKLPRVFFRAWNVTADLVLSHPWSADSWGLATSYDAQTHITTHLLGYTPDSDPDHIFLHLRSAVDLAHHPLLVPVYIYAGCVSLIVGVGETARGKLLEIDSAIGLNKNAPVGLDEEIIKDLRGNFSKLNEELISAQAVISVAMGWRVFYPQVSKTLQRAIRIFESTATPRDLALGHEDIKDRLLTLDQEREYREALLSGSDSQIRLFISILYNFMAQKDNQVNISVARDSSRIASASKRDSSAMKTIAVLTLVFLPGTLVASVFSTNMFDFRSPNPEPIVSRKFWIYWAVTAPFTILVLAIWTAWYFWSEGRQRRQDRDLEVSMEALGEAVEEEEDKEEGEEGEDDMGGEGGPVSRRSTIGLSKRSSTLRSGGAGSSTVRSLTKRSSTIQSALVRPPTRRPSALRS</sequence>
<dbReference type="InterPro" id="IPR011047">
    <property type="entry name" value="Quinoprotein_ADH-like_sf"/>
</dbReference>
<evidence type="ECO:0000259" key="4">
    <source>
        <dbReference type="PROSITE" id="PS51212"/>
    </source>
</evidence>
<name>A0A9P8HVM6_9PEZI</name>
<feature type="compositionally biased region" description="Low complexity" evidence="2">
    <location>
        <begin position="1302"/>
        <end position="1349"/>
    </location>
</feature>
<feature type="region of interest" description="Disordered" evidence="2">
    <location>
        <begin position="1301"/>
        <end position="1353"/>
    </location>
</feature>
<feature type="transmembrane region" description="Helical" evidence="3">
    <location>
        <begin position="1836"/>
        <end position="1859"/>
    </location>
</feature>
<feature type="domain" description="WSC" evidence="4">
    <location>
        <begin position="1061"/>
        <end position="1152"/>
    </location>
</feature>
<dbReference type="Pfam" id="PF01822">
    <property type="entry name" value="WSC"/>
    <property type="match status" value="4"/>
</dbReference>
<dbReference type="InterPro" id="IPR002889">
    <property type="entry name" value="WSC_carb-bd"/>
</dbReference>
<feature type="domain" description="WSC" evidence="4">
    <location>
        <begin position="1357"/>
        <end position="1448"/>
    </location>
</feature>
<dbReference type="PANTHER" id="PTHR45964:SF5">
    <property type="entry name" value="WSCD FAMILY MEMBER CG9164"/>
    <property type="match status" value="1"/>
</dbReference>
<keyword evidence="6" id="KW-1185">Reference proteome</keyword>
<dbReference type="EMBL" id="JAGHQL010000104">
    <property type="protein sequence ID" value="KAH0538563.1"/>
    <property type="molecule type" value="Genomic_DNA"/>
</dbReference>
<protein>
    <recommendedName>
        <fullName evidence="4">WSC domain-containing protein</fullName>
    </recommendedName>
</protein>
<evidence type="ECO:0000313" key="6">
    <source>
        <dbReference type="Proteomes" id="UP000698800"/>
    </source>
</evidence>
<evidence type="ECO:0000313" key="5">
    <source>
        <dbReference type="EMBL" id="KAH0538563.1"/>
    </source>
</evidence>
<gene>
    <name evidence="5" type="ORF">FGG08_004851</name>
</gene>
<evidence type="ECO:0000256" key="2">
    <source>
        <dbReference type="SAM" id="MobiDB-lite"/>
    </source>
</evidence>
<organism evidence="5 6">
    <name type="scientific">Glutinoglossum americanum</name>
    <dbReference type="NCBI Taxonomy" id="1670608"/>
    <lineage>
        <taxon>Eukaryota</taxon>
        <taxon>Fungi</taxon>
        <taxon>Dikarya</taxon>
        <taxon>Ascomycota</taxon>
        <taxon>Pezizomycotina</taxon>
        <taxon>Geoglossomycetes</taxon>
        <taxon>Geoglossales</taxon>
        <taxon>Geoglossaceae</taxon>
        <taxon>Glutinoglossum</taxon>
    </lineage>
</organism>
<feature type="compositionally biased region" description="Acidic residues" evidence="2">
    <location>
        <begin position="1881"/>
        <end position="1899"/>
    </location>
</feature>
<dbReference type="PROSITE" id="PS51212">
    <property type="entry name" value="WSC"/>
    <property type="match status" value="3"/>
</dbReference>
<feature type="compositionally biased region" description="Polar residues" evidence="2">
    <location>
        <begin position="1907"/>
        <end position="1942"/>
    </location>
</feature>
<accession>A0A9P8HVM6</accession>
<feature type="transmembrane region" description="Helical" evidence="3">
    <location>
        <begin position="1798"/>
        <end position="1816"/>
    </location>
</feature>
<keyword evidence="3" id="KW-1133">Transmembrane helix</keyword>
<feature type="domain" description="WSC" evidence="4">
    <location>
        <begin position="931"/>
        <end position="1022"/>
    </location>
</feature>
<dbReference type="PANTHER" id="PTHR45964">
    <property type="entry name" value="WSCD FAMILY MEMBER CG9164"/>
    <property type="match status" value="1"/>
</dbReference>
<reference evidence="5" key="1">
    <citation type="submission" date="2021-03" db="EMBL/GenBank/DDBJ databases">
        <title>Comparative genomics and phylogenomic investigation of the class Geoglossomycetes provide insights into ecological specialization and systematics.</title>
        <authorList>
            <person name="Melie T."/>
            <person name="Pirro S."/>
            <person name="Miller A.N."/>
            <person name="Quandt A."/>
        </authorList>
    </citation>
    <scope>NUCLEOTIDE SEQUENCE</scope>
    <source>
        <strain evidence="5">GBOQ0MN5Z8</strain>
    </source>
</reference>
<feature type="transmembrane region" description="Helical" evidence="3">
    <location>
        <begin position="1622"/>
        <end position="1640"/>
    </location>
</feature>
<comment type="caution">
    <text evidence="5">The sequence shown here is derived from an EMBL/GenBank/DDBJ whole genome shotgun (WGS) entry which is preliminary data.</text>
</comment>
<dbReference type="SMART" id="SM00321">
    <property type="entry name" value="WSC"/>
    <property type="match status" value="3"/>
</dbReference>
<dbReference type="Proteomes" id="UP000698800">
    <property type="component" value="Unassembled WGS sequence"/>
</dbReference>
<evidence type="ECO:0000256" key="3">
    <source>
        <dbReference type="SAM" id="Phobius"/>
    </source>
</evidence>
<keyword evidence="3" id="KW-0812">Transmembrane</keyword>
<dbReference type="SUPFAM" id="SSF50998">
    <property type="entry name" value="Quinoprotein alcohol dehydrogenase-like"/>
    <property type="match status" value="1"/>
</dbReference>
<feature type="region of interest" description="Disordered" evidence="2">
    <location>
        <begin position="1879"/>
        <end position="1957"/>
    </location>
</feature>
<dbReference type="Gene3D" id="2.60.40.10">
    <property type="entry name" value="Immunoglobulins"/>
    <property type="match status" value="1"/>
</dbReference>
<proteinExistence type="predicted"/>
<dbReference type="Gene3D" id="1.20.58.340">
    <property type="entry name" value="Magnesium transport protein CorA, transmembrane region"/>
    <property type="match status" value="1"/>
</dbReference>
<dbReference type="InterPro" id="IPR051589">
    <property type="entry name" value="Sialate-O-sulfotransferase"/>
</dbReference>
<feature type="compositionally biased region" description="Low complexity" evidence="2">
    <location>
        <begin position="1032"/>
        <end position="1051"/>
    </location>
</feature>
<dbReference type="InterPro" id="IPR013783">
    <property type="entry name" value="Ig-like_fold"/>
</dbReference>